<feature type="non-terminal residue" evidence="1">
    <location>
        <position position="1"/>
    </location>
</feature>
<keyword evidence="2" id="KW-1185">Reference proteome</keyword>
<protein>
    <submittedName>
        <fullName evidence="1">21392_t:CDS:1</fullName>
    </submittedName>
</protein>
<organism evidence="1 2">
    <name type="scientific">Racocetra persica</name>
    <dbReference type="NCBI Taxonomy" id="160502"/>
    <lineage>
        <taxon>Eukaryota</taxon>
        <taxon>Fungi</taxon>
        <taxon>Fungi incertae sedis</taxon>
        <taxon>Mucoromycota</taxon>
        <taxon>Glomeromycotina</taxon>
        <taxon>Glomeromycetes</taxon>
        <taxon>Diversisporales</taxon>
        <taxon>Gigasporaceae</taxon>
        <taxon>Racocetra</taxon>
    </lineage>
</organism>
<comment type="caution">
    <text evidence="1">The sequence shown here is derived from an EMBL/GenBank/DDBJ whole genome shotgun (WGS) entry which is preliminary data.</text>
</comment>
<gene>
    <name evidence="1" type="ORF">RPERSI_LOCUS30348</name>
</gene>
<proteinExistence type="predicted"/>
<sequence>FPLYFTAIHFGPSNNESSSNHGAEVLEKMAEIAQTYHDIRSSSNLQCKYIKTP</sequence>
<accession>A0ACA9SG64</accession>
<evidence type="ECO:0000313" key="2">
    <source>
        <dbReference type="Proteomes" id="UP000789920"/>
    </source>
</evidence>
<dbReference type="EMBL" id="CAJVQC010118012">
    <property type="protein sequence ID" value="CAG8837561.1"/>
    <property type="molecule type" value="Genomic_DNA"/>
</dbReference>
<reference evidence="1" key="1">
    <citation type="submission" date="2021-06" db="EMBL/GenBank/DDBJ databases">
        <authorList>
            <person name="Kallberg Y."/>
            <person name="Tangrot J."/>
            <person name="Rosling A."/>
        </authorList>
    </citation>
    <scope>NUCLEOTIDE SEQUENCE</scope>
    <source>
        <strain evidence="1">MA461A</strain>
    </source>
</reference>
<feature type="non-terminal residue" evidence="1">
    <location>
        <position position="53"/>
    </location>
</feature>
<evidence type="ECO:0000313" key="1">
    <source>
        <dbReference type="EMBL" id="CAG8837561.1"/>
    </source>
</evidence>
<name>A0ACA9SG64_9GLOM</name>
<dbReference type="Proteomes" id="UP000789920">
    <property type="component" value="Unassembled WGS sequence"/>
</dbReference>